<dbReference type="Proteomes" id="UP000583929">
    <property type="component" value="Unassembled WGS sequence"/>
</dbReference>
<dbReference type="EMBL" id="JAATIP010000044">
    <property type="protein sequence ID" value="KAF4385482.1"/>
    <property type="molecule type" value="Genomic_DNA"/>
</dbReference>
<dbReference type="Proteomes" id="UP000525078">
    <property type="component" value="Unassembled WGS sequence"/>
</dbReference>
<evidence type="ECO:0000313" key="2">
    <source>
        <dbReference type="EMBL" id="KAF4353279.1"/>
    </source>
</evidence>
<proteinExistence type="predicted"/>
<evidence type="ECO:0000313" key="3">
    <source>
        <dbReference type="EMBL" id="KAF4385482.1"/>
    </source>
</evidence>
<dbReference type="EMBL" id="JAATIQ010000510">
    <property type="protein sequence ID" value="KAF4353279.1"/>
    <property type="molecule type" value="Genomic_DNA"/>
</dbReference>
<protein>
    <submittedName>
        <fullName evidence="1">Uncharacterized protein</fullName>
    </submittedName>
</protein>
<dbReference type="AlphaFoldDB" id="A0A7J6E1Z4"/>
<evidence type="ECO:0000313" key="4">
    <source>
        <dbReference type="Proteomes" id="UP000525078"/>
    </source>
</evidence>
<evidence type="ECO:0000313" key="1">
    <source>
        <dbReference type="EMBL" id="KAF4352341.1"/>
    </source>
</evidence>
<dbReference type="EMBL" id="JAATIQ010000529">
    <property type="protein sequence ID" value="KAF4352341.1"/>
    <property type="molecule type" value="Genomic_DNA"/>
</dbReference>
<reference evidence="4 5" key="1">
    <citation type="journal article" date="2020" name="bioRxiv">
        <title>Sequence and annotation of 42 cannabis genomes reveals extensive copy number variation in cannabinoid synthesis and pathogen resistance genes.</title>
        <authorList>
            <person name="Mckernan K.J."/>
            <person name="Helbert Y."/>
            <person name="Kane L.T."/>
            <person name="Ebling H."/>
            <person name="Zhang L."/>
            <person name="Liu B."/>
            <person name="Eaton Z."/>
            <person name="Mclaughlin S."/>
            <person name="Kingan S."/>
            <person name="Baybayan P."/>
            <person name="Concepcion G."/>
            <person name="Jordan M."/>
            <person name="Riva A."/>
            <person name="Barbazuk W."/>
            <person name="Harkins T."/>
        </authorList>
    </citation>
    <scope>NUCLEOTIDE SEQUENCE [LARGE SCALE GENOMIC DNA]</scope>
    <source>
        <strain evidence="4 5">cv. Jamaican Lion 4</strain>
        <strain evidence="1">Father</strain>
        <strain evidence="3">Mother</strain>
        <tissue evidence="1">Leaf</tissue>
    </source>
</reference>
<comment type="caution">
    <text evidence="1">The sequence shown here is derived from an EMBL/GenBank/DDBJ whole genome shotgun (WGS) entry which is preliminary data.</text>
</comment>
<organism evidence="1 5">
    <name type="scientific">Cannabis sativa</name>
    <name type="common">Hemp</name>
    <name type="synonym">Marijuana</name>
    <dbReference type="NCBI Taxonomy" id="3483"/>
    <lineage>
        <taxon>Eukaryota</taxon>
        <taxon>Viridiplantae</taxon>
        <taxon>Streptophyta</taxon>
        <taxon>Embryophyta</taxon>
        <taxon>Tracheophyta</taxon>
        <taxon>Spermatophyta</taxon>
        <taxon>Magnoliopsida</taxon>
        <taxon>eudicotyledons</taxon>
        <taxon>Gunneridae</taxon>
        <taxon>Pentapetalae</taxon>
        <taxon>rosids</taxon>
        <taxon>fabids</taxon>
        <taxon>Rosales</taxon>
        <taxon>Cannabaceae</taxon>
        <taxon>Cannabis</taxon>
    </lineage>
</organism>
<evidence type="ECO:0000313" key="5">
    <source>
        <dbReference type="Proteomes" id="UP000583929"/>
    </source>
</evidence>
<name>A0A7J6E1Z4_CANSA</name>
<gene>
    <name evidence="3" type="ORF">F8388_010038</name>
    <name evidence="1" type="ORF">G4B88_000944</name>
    <name evidence="2" type="ORF">G4B88_028470</name>
</gene>
<keyword evidence="5" id="KW-1185">Reference proteome</keyword>
<sequence>MFILLVSDSYWLCFMDPKNLHLSNRPDIRDTVTLAFQASNRKYFLAELSDAKYTEEEIDEVKEHWGSEMLSVIQTYRR</sequence>
<accession>A0A7J6E1Z4</accession>